<sequence length="235" mass="24378">MTIRLTLVSVPGSDAAADPFLGDAPLSERSVRGVRRAGGGGAVLPRHSMAVRAPSLRCAQTADALGLVAAVEPALRGLDVGAWCGRTVDEVAAADPDAFSAWLTDPDAAPHDGESVRGLCRRTARWLDHVAPEAGHVVAITEAAVVRAALVHALALPARAFWHLAVPPLSPVLLTWRAGHWEVRPGPVTARGSGRRFLSPSATPARGDRDRSVAARPGGGRRSGSLRETVCAGCG</sequence>
<evidence type="ECO:0000313" key="3">
    <source>
        <dbReference type="Proteomes" id="UP001501759"/>
    </source>
</evidence>
<feature type="region of interest" description="Disordered" evidence="1">
    <location>
        <begin position="192"/>
        <end position="227"/>
    </location>
</feature>
<comment type="caution">
    <text evidence="2">The sequence shown here is derived from an EMBL/GenBank/DDBJ whole genome shotgun (WGS) entry which is preliminary data.</text>
</comment>
<dbReference type="RefSeq" id="WP_345656583.1">
    <property type="nucleotide sequence ID" value="NZ_BAABKB010000031.1"/>
</dbReference>
<dbReference type="InterPro" id="IPR013078">
    <property type="entry name" value="His_Pase_superF_clade-1"/>
</dbReference>
<proteinExistence type="predicted"/>
<evidence type="ECO:0000313" key="2">
    <source>
        <dbReference type="EMBL" id="GAA5029178.1"/>
    </source>
</evidence>
<accession>A0ABP9JE56</accession>
<organism evidence="2 3">
    <name type="scientific">Streptomyces siamensis</name>
    <dbReference type="NCBI Taxonomy" id="1274986"/>
    <lineage>
        <taxon>Bacteria</taxon>
        <taxon>Bacillati</taxon>
        <taxon>Actinomycetota</taxon>
        <taxon>Actinomycetes</taxon>
        <taxon>Kitasatosporales</taxon>
        <taxon>Streptomycetaceae</taxon>
        <taxon>Streptomyces</taxon>
    </lineage>
</organism>
<protein>
    <submittedName>
        <fullName evidence="2">Histidine phosphatase family protein</fullName>
    </submittedName>
</protein>
<gene>
    <name evidence="2" type="ORF">GCM10023335_67930</name>
</gene>
<name>A0ABP9JE56_9ACTN</name>
<dbReference type="Gene3D" id="3.40.50.1240">
    <property type="entry name" value="Phosphoglycerate mutase-like"/>
    <property type="match status" value="1"/>
</dbReference>
<dbReference type="EMBL" id="BAABKB010000031">
    <property type="protein sequence ID" value="GAA5029178.1"/>
    <property type="molecule type" value="Genomic_DNA"/>
</dbReference>
<keyword evidence="3" id="KW-1185">Reference proteome</keyword>
<evidence type="ECO:0000256" key="1">
    <source>
        <dbReference type="SAM" id="MobiDB-lite"/>
    </source>
</evidence>
<reference evidence="3" key="1">
    <citation type="journal article" date="2019" name="Int. J. Syst. Evol. Microbiol.">
        <title>The Global Catalogue of Microorganisms (GCM) 10K type strain sequencing project: providing services to taxonomists for standard genome sequencing and annotation.</title>
        <authorList>
            <consortium name="The Broad Institute Genomics Platform"/>
            <consortium name="The Broad Institute Genome Sequencing Center for Infectious Disease"/>
            <person name="Wu L."/>
            <person name="Ma J."/>
        </authorList>
    </citation>
    <scope>NUCLEOTIDE SEQUENCE [LARGE SCALE GENOMIC DNA]</scope>
    <source>
        <strain evidence="3">JCM 18409</strain>
    </source>
</reference>
<dbReference type="Proteomes" id="UP001501759">
    <property type="component" value="Unassembled WGS sequence"/>
</dbReference>
<dbReference type="Pfam" id="PF00300">
    <property type="entry name" value="His_Phos_1"/>
    <property type="match status" value="1"/>
</dbReference>
<dbReference type="SUPFAM" id="SSF53254">
    <property type="entry name" value="Phosphoglycerate mutase-like"/>
    <property type="match status" value="1"/>
</dbReference>
<dbReference type="InterPro" id="IPR029033">
    <property type="entry name" value="His_PPase_superfam"/>
</dbReference>